<dbReference type="GO" id="GO:0016740">
    <property type="term" value="F:transferase activity"/>
    <property type="evidence" value="ECO:0007669"/>
    <property type="project" value="UniProtKB-KW"/>
</dbReference>
<evidence type="ECO:0000313" key="3">
    <source>
        <dbReference type="Proteomes" id="UP000234966"/>
    </source>
</evidence>
<dbReference type="NCBIfam" id="NF038302">
    <property type="entry name" value="EPS_HpsE"/>
    <property type="match status" value="1"/>
</dbReference>
<keyword evidence="2" id="KW-0808">Transferase</keyword>
<protein>
    <submittedName>
        <fullName evidence="2">Glycosyltransferase family 2 protein</fullName>
    </submittedName>
</protein>
<evidence type="ECO:0000259" key="1">
    <source>
        <dbReference type="Pfam" id="PF00535"/>
    </source>
</evidence>
<dbReference type="PANTHER" id="PTHR43685">
    <property type="entry name" value="GLYCOSYLTRANSFERASE"/>
    <property type="match status" value="1"/>
</dbReference>
<dbReference type="EMBL" id="NMQI01000278">
    <property type="protein sequence ID" value="PMB43625.1"/>
    <property type="molecule type" value="Genomic_DNA"/>
</dbReference>
<dbReference type="CDD" id="cd00761">
    <property type="entry name" value="Glyco_tranf_GTA_type"/>
    <property type="match status" value="1"/>
</dbReference>
<evidence type="ECO:0000313" key="2">
    <source>
        <dbReference type="EMBL" id="PMB43625.1"/>
    </source>
</evidence>
<dbReference type="InterPro" id="IPR029044">
    <property type="entry name" value="Nucleotide-diphossugar_trans"/>
</dbReference>
<dbReference type="InterPro" id="IPR050834">
    <property type="entry name" value="Glycosyltransf_2"/>
</dbReference>
<dbReference type="PANTHER" id="PTHR43685:SF3">
    <property type="entry name" value="SLR2126 PROTEIN"/>
    <property type="match status" value="1"/>
</dbReference>
<reference evidence="2 3" key="1">
    <citation type="submission" date="2017-07" db="EMBL/GenBank/DDBJ databases">
        <title>Genomes of Fischerella (Mastigocladus) sp. strains.</title>
        <authorList>
            <person name="Miller S.R."/>
        </authorList>
    </citation>
    <scope>NUCLEOTIDE SEQUENCE [LARGE SCALE GENOMIC DNA]</scope>
    <source>
        <strain evidence="2 3">CCMEE 5330</strain>
    </source>
</reference>
<dbReference type="SUPFAM" id="SSF53448">
    <property type="entry name" value="Nucleotide-diphospho-sugar transferases"/>
    <property type="match status" value="1"/>
</dbReference>
<accession>A0A2N6MA26</accession>
<sequence>MSFDFTVAIPTYNGESRLPKVLERLQNQTGVTHLKWEIIVVDNNSTDNTAKVVQEYQAIWHKDVSFQYFFEAEQGFPFARQRAIKEANGELIGFLDDDNLPALNWVQAAYTFAKEHPRAGAFGSRIHGTYETNPPEELKPIIFYLAIVDRGSQPLIYEPRKKGFPPGAGLVVRRNVWKQHVPSRLFLVGRAGTSFMPAGEDTEALLYIHKAGWEIWYNPAMEIEHVIPSWRLEKTYLMTLMRSIGLGRFHLRMLSLHRWQRPFAFFIYLISDLHKLIIHFTNFRKFTQGEIVAACEMERLIGTLISPFYLSKIKLINFMNRYL</sequence>
<dbReference type="Gene3D" id="3.90.550.10">
    <property type="entry name" value="Spore Coat Polysaccharide Biosynthesis Protein SpsA, Chain A"/>
    <property type="match status" value="1"/>
</dbReference>
<name>A0A2N6MA26_9CYAN</name>
<dbReference type="InterPro" id="IPR001173">
    <property type="entry name" value="Glyco_trans_2-like"/>
</dbReference>
<dbReference type="Proteomes" id="UP000234966">
    <property type="component" value="Unassembled WGS sequence"/>
</dbReference>
<dbReference type="Pfam" id="PF00535">
    <property type="entry name" value="Glycos_transf_2"/>
    <property type="match status" value="1"/>
</dbReference>
<dbReference type="AlphaFoldDB" id="A0A2N6MA26"/>
<feature type="domain" description="Glycosyltransferase 2-like" evidence="1">
    <location>
        <begin position="6"/>
        <end position="145"/>
    </location>
</feature>
<gene>
    <name evidence="2" type="ORF">CEN41_12520</name>
</gene>
<organism evidence="2 3">
    <name type="scientific">Fischerella thermalis CCMEE 5330</name>
    <dbReference type="NCBI Taxonomy" id="2019670"/>
    <lineage>
        <taxon>Bacteria</taxon>
        <taxon>Bacillati</taxon>
        <taxon>Cyanobacteriota</taxon>
        <taxon>Cyanophyceae</taxon>
        <taxon>Nostocales</taxon>
        <taxon>Hapalosiphonaceae</taxon>
        <taxon>Fischerella</taxon>
    </lineage>
</organism>
<proteinExistence type="predicted"/>
<dbReference type="RefSeq" id="WP_062248382.1">
    <property type="nucleotide sequence ID" value="NZ_NMQI01000278.1"/>
</dbReference>
<comment type="caution">
    <text evidence="2">The sequence shown here is derived from an EMBL/GenBank/DDBJ whole genome shotgun (WGS) entry which is preliminary data.</text>
</comment>